<organism evidence="1 2">
    <name type="scientific">Rhizobium quercicola</name>
    <dbReference type="NCBI Taxonomy" id="2901226"/>
    <lineage>
        <taxon>Bacteria</taxon>
        <taxon>Pseudomonadati</taxon>
        <taxon>Pseudomonadota</taxon>
        <taxon>Alphaproteobacteria</taxon>
        <taxon>Hyphomicrobiales</taxon>
        <taxon>Rhizobiaceae</taxon>
        <taxon>Rhizobium/Agrobacterium group</taxon>
        <taxon>Rhizobium</taxon>
    </lineage>
</organism>
<dbReference type="RefSeq" id="WP_231816091.1">
    <property type="nucleotide sequence ID" value="NZ_JAJOZR010000012.1"/>
</dbReference>
<evidence type="ECO:0000313" key="1">
    <source>
        <dbReference type="EMBL" id="MCD7110970.1"/>
    </source>
</evidence>
<dbReference type="AlphaFoldDB" id="A0A9X1NTN1"/>
<sequence>MRSADIETSSASSTPDGGEFEFTMEMLELELSLDGIAPDGDDFSDRVRAAAADLKGAFLFDLPASGLVENCVRIAVLRIPRDNGAGSETIFACLEADGTAIRIEKPDERTMGLARFAQAFVDVFQRM</sequence>
<keyword evidence="2" id="KW-1185">Reference proteome</keyword>
<reference evidence="1" key="1">
    <citation type="submission" date="2021-12" db="EMBL/GenBank/DDBJ databases">
        <authorList>
            <person name="Li Y."/>
        </authorList>
    </citation>
    <scope>NUCLEOTIDE SEQUENCE</scope>
    <source>
        <strain evidence="1">DKSPLA3</strain>
    </source>
</reference>
<dbReference type="EMBL" id="JAJOZR010000012">
    <property type="protein sequence ID" value="MCD7110970.1"/>
    <property type="molecule type" value="Genomic_DNA"/>
</dbReference>
<gene>
    <name evidence="1" type="ORF">LRX75_18200</name>
</gene>
<accession>A0A9X1NTN1</accession>
<proteinExistence type="predicted"/>
<protein>
    <submittedName>
        <fullName evidence="1">Uncharacterized protein</fullName>
    </submittedName>
</protein>
<dbReference type="Proteomes" id="UP001139089">
    <property type="component" value="Unassembled WGS sequence"/>
</dbReference>
<comment type="caution">
    <text evidence="1">The sequence shown here is derived from an EMBL/GenBank/DDBJ whole genome shotgun (WGS) entry which is preliminary data.</text>
</comment>
<evidence type="ECO:0000313" key="2">
    <source>
        <dbReference type="Proteomes" id="UP001139089"/>
    </source>
</evidence>
<name>A0A9X1NTN1_9HYPH</name>